<dbReference type="Pfam" id="PF11138">
    <property type="entry name" value="DUF2911"/>
    <property type="match status" value="1"/>
</dbReference>
<keyword evidence="2" id="KW-0732">Signal</keyword>
<organism evidence="3 4">
    <name type="scientific">Hymenobacter volaticus</name>
    <dbReference type="NCBI Taxonomy" id="2932254"/>
    <lineage>
        <taxon>Bacteria</taxon>
        <taxon>Pseudomonadati</taxon>
        <taxon>Bacteroidota</taxon>
        <taxon>Cytophagia</taxon>
        <taxon>Cytophagales</taxon>
        <taxon>Hymenobacteraceae</taxon>
        <taxon>Hymenobacter</taxon>
    </lineage>
</organism>
<evidence type="ECO:0000313" key="3">
    <source>
        <dbReference type="EMBL" id="UOQ68386.1"/>
    </source>
</evidence>
<evidence type="ECO:0000313" key="4">
    <source>
        <dbReference type="Proteomes" id="UP000830401"/>
    </source>
</evidence>
<evidence type="ECO:0000256" key="1">
    <source>
        <dbReference type="SAM" id="MobiDB-lite"/>
    </source>
</evidence>
<feature type="chain" id="PRO_5045857591" evidence="2">
    <location>
        <begin position="27"/>
        <end position="324"/>
    </location>
</feature>
<evidence type="ECO:0000256" key="2">
    <source>
        <dbReference type="SAM" id="SignalP"/>
    </source>
</evidence>
<feature type="compositionally biased region" description="Low complexity" evidence="1">
    <location>
        <begin position="34"/>
        <end position="57"/>
    </location>
</feature>
<sequence length="324" mass="36057">MRCPLSHVVSTVGCGLLLSLLPPARAALAQTTPIPAQTTQPAPTQAAPTKTAPAAPQESLIPLPQPSPHVVLQHAIGLTDVVVDYHAPSVKNRVIWQGLVPYNQIWRAGANENTVISFSDTVRINGKKLPGGKYSFYIMPRSDQDWDLVFNRVTTHWGAEGYNEKDDVLRIPVVPEASPHHETLLYWFSELTTGSAHLNLSWEKKTVSFFIDTNVQARVVAGIEKAVAARPNDWQLLAQAAEYLVQNNLNGEQALNYINESIRLQDVYLNNWIKARLLASKQDYDTAIVFGRKAIKLGEKDDTTFQSQLPNMRVALIEWQSKAY</sequence>
<accession>A0ABY4GCC4</accession>
<feature type="region of interest" description="Disordered" evidence="1">
    <location>
        <begin position="34"/>
        <end position="59"/>
    </location>
</feature>
<protein>
    <submittedName>
        <fullName evidence="3">DUF2911 domain-containing protein</fullName>
    </submittedName>
</protein>
<dbReference type="Proteomes" id="UP000830401">
    <property type="component" value="Chromosome"/>
</dbReference>
<gene>
    <name evidence="3" type="ORF">MUN86_11355</name>
</gene>
<keyword evidence="4" id="KW-1185">Reference proteome</keyword>
<feature type="signal peptide" evidence="2">
    <location>
        <begin position="1"/>
        <end position="26"/>
    </location>
</feature>
<name>A0ABY4GCC4_9BACT</name>
<proteinExistence type="predicted"/>
<dbReference type="InterPro" id="IPR021314">
    <property type="entry name" value="DUF2911"/>
</dbReference>
<reference evidence="3" key="1">
    <citation type="submission" date="2022-04" db="EMBL/GenBank/DDBJ databases">
        <title>Hymenobacter sp. isolated from the air.</title>
        <authorList>
            <person name="Won M."/>
            <person name="Lee C.-M."/>
            <person name="Woen H.-Y."/>
            <person name="Kwon S.-W."/>
        </authorList>
    </citation>
    <scope>NUCLEOTIDE SEQUENCE</scope>
    <source>
        <strain evidence="3">5420S-77</strain>
    </source>
</reference>
<dbReference type="InterPro" id="IPR011990">
    <property type="entry name" value="TPR-like_helical_dom_sf"/>
</dbReference>
<dbReference type="EMBL" id="CP095061">
    <property type="protein sequence ID" value="UOQ68386.1"/>
    <property type="molecule type" value="Genomic_DNA"/>
</dbReference>
<dbReference type="Gene3D" id="1.25.40.10">
    <property type="entry name" value="Tetratricopeptide repeat domain"/>
    <property type="match status" value="1"/>
</dbReference>
<dbReference type="RefSeq" id="WP_245125465.1">
    <property type="nucleotide sequence ID" value="NZ_CP095061.1"/>
</dbReference>